<dbReference type="RefSeq" id="WP_185036019.1">
    <property type="nucleotide sequence ID" value="NZ_BNBN01000021.1"/>
</dbReference>
<protein>
    <submittedName>
        <fullName evidence="2">GMP synthase-like glutamine amidotransferase</fullName>
    </submittedName>
</protein>
<dbReference type="EMBL" id="JACHEM010000022">
    <property type="protein sequence ID" value="MBB6439472.1"/>
    <property type="molecule type" value="Genomic_DNA"/>
</dbReference>
<evidence type="ECO:0000313" key="2">
    <source>
        <dbReference type="EMBL" id="MBB6439472.1"/>
    </source>
</evidence>
<dbReference type="PANTHER" id="PTHR42695:SF5">
    <property type="entry name" value="GLUTAMINE AMIDOTRANSFERASE YLR126C-RELATED"/>
    <property type="match status" value="1"/>
</dbReference>
<dbReference type="PANTHER" id="PTHR42695">
    <property type="entry name" value="GLUTAMINE AMIDOTRANSFERASE YLR126C-RELATED"/>
    <property type="match status" value="1"/>
</dbReference>
<keyword evidence="2" id="KW-0315">Glutamine amidotransferase</keyword>
<keyword evidence="3" id="KW-1185">Reference proteome</keyword>
<proteinExistence type="predicted"/>
<dbReference type="InterPro" id="IPR029062">
    <property type="entry name" value="Class_I_gatase-like"/>
</dbReference>
<keyword evidence="2" id="KW-0808">Transferase</keyword>
<dbReference type="Pfam" id="PF00117">
    <property type="entry name" value="GATase"/>
    <property type="match status" value="1"/>
</dbReference>
<comment type="caution">
    <text evidence="2">The sequence shown here is derived from an EMBL/GenBank/DDBJ whole genome shotgun (WGS) entry which is preliminary data.</text>
</comment>
<sequence length="228" mass="25035">MAVLTVADEELDALGYLIECFEAHGLGGVRMCHRGRSRPWPVREMLKGADLVVSLGSLSSVRDEATDEARRQEHRVYERAIELGVPILAICYGAQVLSQVLGAPSRESPSSEIAWVEVDSVNTATLPTGPWLDWHEDLLTVPVGATLLARTSVAPQVYAHGRCLAVQFHPEVTPEELERRVAMNRDALEQQGVDTEALTAQAHRQGERSRAMTRQLFDGFWAGVAAGR</sequence>
<dbReference type="Gene3D" id="3.40.50.880">
    <property type="match status" value="1"/>
</dbReference>
<dbReference type="InterPro" id="IPR044992">
    <property type="entry name" value="ChyE-like"/>
</dbReference>
<dbReference type="PROSITE" id="PS51273">
    <property type="entry name" value="GATASE_TYPE_1"/>
    <property type="match status" value="1"/>
</dbReference>
<accession>A0A7X0HKQ1</accession>
<reference evidence="2 3" key="1">
    <citation type="submission" date="2020-08" db="EMBL/GenBank/DDBJ databases">
        <title>Genomic Encyclopedia of Type Strains, Phase IV (KMG-IV): sequencing the most valuable type-strain genomes for metagenomic binning, comparative biology and taxonomic classification.</title>
        <authorList>
            <person name="Goeker M."/>
        </authorList>
    </citation>
    <scope>NUCLEOTIDE SEQUENCE [LARGE SCALE GENOMIC DNA]</scope>
    <source>
        <strain evidence="2 3">DSM 40141</strain>
    </source>
</reference>
<gene>
    <name evidence="2" type="ORF">HNQ79_005984</name>
</gene>
<name>A0A7X0HKQ1_9ACTN</name>
<evidence type="ECO:0000313" key="3">
    <source>
        <dbReference type="Proteomes" id="UP000540423"/>
    </source>
</evidence>
<dbReference type="InterPro" id="IPR017926">
    <property type="entry name" value="GATASE"/>
</dbReference>
<dbReference type="Proteomes" id="UP000540423">
    <property type="component" value="Unassembled WGS sequence"/>
</dbReference>
<dbReference type="GO" id="GO:0005829">
    <property type="term" value="C:cytosol"/>
    <property type="evidence" value="ECO:0007669"/>
    <property type="project" value="TreeGrafter"/>
</dbReference>
<organism evidence="2 3">
    <name type="scientific">Streptomyces candidus</name>
    <dbReference type="NCBI Taxonomy" id="67283"/>
    <lineage>
        <taxon>Bacteria</taxon>
        <taxon>Bacillati</taxon>
        <taxon>Actinomycetota</taxon>
        <taxon>Actinomycetes</taxon>
        <taxon>Kitasatosporales</taxon>
        <taxon>Streptomycetaceae</taxon>
        <taxon>Streptomyces</taxon>
    </lineage>
</organism>
<feature type="domain" description="Glutamine amidotransferase" evidence="1">
    <location>
        <begin position="70"/>
        <end position="181"/>
    </location>
</feature>
<evidence type="ECO:0000259" key="1">
    <source>
        <dbReference type="Pfam" id="PF00117"/>
    </source>
</evidence>
<dbReference type="SUPFAM" id="SSF52317">
    <property type="entry name" value="Class I glutamine amidotransferase-like"/>
    <property type="match status" value="1"/>
</dbReference>
<dbReference type="GO" id="GO:0016740">
    <property type="term" value="F:transferase activity"/>
    <property type="evidence" value="ECO:0007669"/>
    <property type="project" value="UniProtKB-KW"/>
</dbReference>
<dbReference type="AlphaFoldDB" id="A0A7X0HKQ1"/>